<reference evidence="1" key="1">
    <citation type="submission" date="2023-04" db="EMBL/GenBank/DDBJ databases">
        <title>A chromosome-level genome assembly of the parasitoid wasp Eretmocerus hayati.</title>
        <authorList>
            <person name="Zhong Y."/>
            <person name="Liu S."/>
            <person name="Liu Y."/>
        </authorList>
    </citation>
    <scope>NUCLEOTIDE SEQUENCE</scope>
    <source>
        <strain evidence="1">ZJU_SS_LIU_2023</strain>
    </source>
</reference>
<name>A0ACC2NSB3_9HYME</name>
<gene>
    <name evidence="1" type="ORF">QAD02_005241</name>
</gene>
<evidence type="ECO:0000313" key="2">
    <source>
        <dbReference type="Proteomes" id="UP001239111"/>
    </source>
</evidence>
<proteinExistence type="predicted"/>
<organism evidence="1 2">
    <name type="scientific">Eretmocerus hayati</name>
    <dbReference type="NCBI Taxonomy" id="131215"/>
    <lineage>
        <taxon>Eukaryota</taxon>
        <taxon>Metazoa</taxon>
        <taxon>Ecdysozoa</taxon>
        <taxon>Arthropoda</taxon>
        <taxon>Hexapoda</taxon>
        <taxon>Insecta</taxon>
        <taxon>Pterygota</taxon>
        <taxon>Neoptera</taxon>
        <taxon>Endopterygota</taxon>
        <taxon>Hymenoptera</taxon>
        <taxon>Apocrita</taxon>
        <taxon>Proctotrupomorpha</taxon>
        <taxon>Chalcidoidea</taxon>
        <taxon>Aphelinidae</taxon>
        <taxon>Aphelininae</taxon>
        <taxon>Eretmocerus</taxon>
    </lineage>
</organism>
<evidence type="ECO:0000313" key="1">
    <source>
        <dbReference type="EMBL" id="KAJ8673979.1"/>
    </source>
</evidence>
<protein>
    <submittedName>
        <fullName evidence="1">Uncharacterized protein</fullName>
    </submittedName>
</protein>
<dbReference type="EMBL" id="CM056743">
    <property type="protein sequence ID" value="KAJ8673979.1"/>
    <property type="molecule type" value="Genomic_DNA"/>
</dbReference>
<comment type="caution">
    <text evidence="1">The sequence shown here is derived from an EMBL/GenBank/DDBJ whole genome shotgun (WGS) entry which is preliminary data.</text>
</comment>
<accession>A0ACC2NSB3</accession>
<dbReference type="Proteomes" id="UP001239111">
    <property type="component" value="Chromosome 3"/>
</dbReference>
<keyword evidence="2" id="KW-1185">Reference proteome</keyword>
<sequence length="204" mass="21905">MKVPYVTSQPPDLLCTDHNLWLALGAQGLGGGGFDAHLRGPSFLIEPASRVEFSNSSGAWLDCAATGSPPPNIDWSTADGLPAGDVPEVRKLLKNGTLVLLPFPAAAYRQDVHSATYRCVASNSVGRVLSRDVQVRAVVAQAYKVEVEVIGAASRGCTAVLRCVVPSFVRDLVKVVSWLQEPAFYIYPSLQGGELLKFSCIQYE</sequence>